<sequence>MTHSPPPGGDHCLSTPTVLELLSCCGRCPNKTKQVDGSWRPAKACFCLRLPFDSNPFSHSTVQESRLRCIISSQHGRCFSSKRK</sequence>
<accession>A0A8X6PQN3</accession>
<reference evidence="2" key="1">
    <citation type="submission" date="2020-08" db="EMBL/GenBank/DDBJ databases">
        <title>Multicomponent nature underlies the extraordinary mechanical properties of spider dragline silk.</title>
        <authorList>
            <person name="Kono N."/>
            <person name="Nakamura H."/>
            <person name="Mori M."/>
            <person name="Yoshida Y."/>
            <person name="Ohtoshi R."/>
            <person name="Malay A.D."/>
            <person name="Moran D.A.P."/>
            <person name="Tomita M."/>
            <person name="Numata K."/>
            <person name="Arakawa K."/>
        </authorList>
    </citation>
    <scope>NUCLEOTIDE SEQUENCE</scope>
</reference>
<dbReference type="EMBL" id="BMAW01046373">
    <property type="protein sequence ID" value="GFS55077.1"/>
    <property type="molecule type" value="Genomic_DNA"/>
</dbReference>
<evidence type="ECO:0000313" key="3">
    <source>
        <dbReference type="Proteomes" id="UP000887013"/>
    </source>
</evidence>
<evidence type="ECO:0000313" key="1">
    <source>
        <dbReference type="EMBL" id="GFS55077.1"/>
    </source>
</evidence>
<proteinExistence type="predicted"/>
<comment type="caution">
    <text evidence="2">The sequence shown here is derived from an EMBL/GenBank/DDBJ whole genome shotgun (WGS) entry which is preliminary data.</text>
</comment>
<gene>
    <name evidence="1" type="ORF">NPIL_107171</name>
    <name evidence="2" type="ORF">NPIL_328961</name>
</gene>
<dbReference type="EMBL" id="BMAW01071567">
    <property type="protein sequence ID" value="GFT78577.1"/>
    <property type="molecule type" value="Genomic_DNA"/>
</dbReference>
<dbReference type="Proteomes" id="UP000887013">
    <property type="component" value="Unassembled WGS sequence"/>
</dbReference>
<keyword evidence="3" id="KW-1185">Reference proteome</keyword>
<evidence type="ECO:0000313" key="2">
    <source>
        <dbReference type="EMBL" id="GFT78577.1"/>
    </source>
</evidence>
<protein>
    <submittedName>
        <fullName evidence="2">Uncharacterized protein</fullName>
    </submittedName>
</protein>
<dbReference type="AlphaFoldDB" id="A0A8X6PQN3"/>
<organism evidence="2 3">
    <name type="scientific">Nephila pilipes</name>
    <name type="common">Giant wood spider</name>
    <name type="synonym">Nephila maculata</name>
    <dbReference type="NCBI Taxonomy" id="299642"/>
    <lineage>
        <taxon>Eukaryota</taxon>
        <taxon>Metazoa</taxon>
        <taxon>Ecdysozoa</taxon>
        <taxon>Arthropoda</taxon>
        <taxon>Chelicerata</taxon>
        <taxon>Arachnida</taxon>
        <taxon>Araneae</taxon>
        <taxon>Araneomorphae</taxon>
        <taxon>Entelegynae</taxon>
        <taxon>Araneoidea</taxon>
        <taxon>Nephilidae</taxon>
        <taxon>Nephila</taxon>
    </lineage>
</organism>
<name>A0A8X6PQN3_NEPPI</name>